<dbReference type="NCBIfam" id="TIGR02532">
    <property type="entry name" value="IV_pilin_GFxxxE"/>
    <property type="match status" value="1"/>
</dbReference>
<evidence type="ECO:0000313" key="2">
    <source>
        <dbReference type="EMBL" id="STR44967.1"/>
    </source>
</evidence>
<reference evidence="2 4" key="1">
    <citation type="submission" date="2018-06" db="EMBL/GenBank/DDBJ databases">
        <authorList>
            <consortium name="Pathogen Informatics"/>
            <person name="Doyle S."/>
        </authorList>
    </citation>
    <scope>NUCLEOTIDE SEQUENCE [LARGE SCALE GENOMIC DNA]</scope>
    <source>
        <strain evidence="2 4">NCTC11159</strain>
    </source>
</reference>
<dbReference type="SUPFAM" id="SSF54523">
    <property type="entry name" value="Pili subunits"/>
    <property type="match status" value="1"/>
</dbReference>
<accession>A0A377SVF2</accession>
<keyword evidence="5" id="KW-1185">Reference proteome</keyword>
<dbReference type="InterPro" id="IPR012902">
    <property type="entry name" value="N_methyl_site"/>
</dbReference>
<dbReference type="Proteomes" id="UP000255108">
    <property type="component" value="Unassembled WGS sequence"/>
</dbReference>
<evidence type="ECO:0000313" key="3">
    <source>
        <dbReference type="EMBL" id="TCU85585.1"/>
    </source>
</evidence>
<sequence>MSVNQAGCQSKQGGFTLVELAIVLVIIGLILGMAFKGKDLIDGAKVKSLAAQYNKVQAAFNIYFERYGAYPGDGCGVVALGAFTPCVGAKNGVLDTANEVNSALIQLQNAGMLSASDLSTPFGVPWSISSSTLATFPPAGTNYLTFTAGGLNPPLATVADARYVCALDRLIDDGANGNLAAAARTTVRSGLAYTAATDCWGLQGKASVGLRLLP</sequence>
<dbReference type="AlphaFoldDB" id="A0A377SVF2"/>
<dbReference type="EMBL" id="SMBT01000007">
    <property type="protein sequence ID" value="TCU85585.1"/>
    <property type="molecule type" value="Genomic_DNA"/>
</dbReference>
<evidence type="ECO:0000313" key="4">
    <source>
        <dbReference type="Proteomes" id="UP000255108"/>
    </source>
</evidence>
<dbReference type="InterPro" id="IPR045584">
    <property type="entry name" value="Pilin-like"/>
</dbReference>
<dbReference type="RefSeq" id="WP_115228698.1">
    <property type="nucleotide sequence ID" value="NZ_CAWOLO010000007.1"/>
</dbReference>
<evidence type="ECO:0000313" key="5">
    <source>
        <dbReference type="Proteomes" id="UP000295794"/>
    </source>
</evidence>
<name>A0A377SVF2_9NEIS</name>
<proteinExistence type="predicted"/>
<organism evidence="2 4">
    <name type="scientific">Iodobacter fluviatilis</name>
    <dbReference type="NCBI Taxonomy" id="537"/>
    <lineage>
        <taxon>Bacteria</taxon>
        <taxon>Pseudomonadati</taxon>
        <taxon>Pseudomonadota</taxon>
        <taxon>Betaproteobacteria</taxon>
        <taxon>Neisseriales</taxon>
        <taxon>Chitinibacteraceae</taxon>
        <taxon>Iodobacter</taxon>
    </lineage>
</organism>
<dbReference type="PROSITE" id="PS00409">
    <property type="entry name" value="PROKAR_NTER_METHYL"/>
    <property type="match status" value="1"/>
</dbReference>
<protein>
    <submittedName>
        <fullName evidence="3">Prepilin-type N-terminal cleavage/methylation domain-containing protein</fullName>
    </submittedName>
    <submittedName>
        <fullName evidence="2">Tfp pilus assembly protein FimT</fullName>
    </submittedName>
</protein>
<dbReference type="OrthoDB" id="9795524at2"/>
<dbReference type="Pfam" id="PF07963">
    <property type="entry name" value="N_methyl"/>
    <property type="match status" value="1"/>
</dbReference>
<reference evidence="3 5" key="2">
    <citation type="submission" date="2019-03" db="EMBL/GenBank/DDBJ databases">
        <title>Genomic Encyclopedia of Type Strains, Phase IV (KMG-IV): sequencing the most valuable type-strain genomes for metagenomic binning, comparative biology and taxonomic classification.</title>
        <authorList>
            <person name="Goeker M."/>
        </authorList>
    </citation>
    <scope>NUCLEOTIDE SEQUENCE [LARGE SCALE GENOMIC DNA]</scope>
    <source>
        <strain evidence="3 5">DSM 3764</strain>
    </source>
</reference>
<gene>
    <name evidence="3" type="ORF">EV682_10795</name>
    <name evidence="2" type="ORF">NCTC11159_03513</name>
</gene>
<keyword evidence="1" id="KW-0812">Transmembrane</keyword>
<dbReference type="Proteomes" id="UP000295794">
    <property type="component" value="Unassembled WGS sequence"/>
</dbReference>
<feature type="transmembrane region" description="Helical" evidence="1">
    <location>
        <begin position="15"/>
        <end position="35"/>
    </location>
</feature>
<keyword evidence="1" id="KW-1133">Transmembrane helix</keyword>
<evidence type="ECO:0000256" key="1">
    <source>
        <dbReference type="SAM" id="Phobius"/>
    </source>
</evidence>
<keyword evidence="1" id="KW-0472">Membrane</keyword>
<dbReference type="EMBL" id="UGHR01000003">
    <property type="protein sequence ID" value="STR44967.1"/>
    <property type="molecule type" value="Genomic_DNA"/>
</dbReference>
<dbReference type="Gene3D" id="3.30.700.10">
    <property type="entry name" value="Glycoprotein, Type 4 Pilin"/>
    <property type="match status" value="1"/>
</dbReference>